<feature type="binding site" evidence="13">
    <location>
        <position position="278"/>
    </location>
    <ligand>
        <name>ATP</name>
        <dbReference type="ChEBI" id="CHEBI:30616"/>
    </ligand>
</feature>
<feature type="binding site" evidence="13">
    <location>
        <position position="218"/>
    </location>
    <ligand>
        <name>Zn(2+)</name>
        <dbReference type="ChEBI" id="CHEBI:29105"/>
    </ligand>
</feature>
<comment type="catalytic activity">
    <reaction evidence="12 13">
        <text>tRNA(Cys) + L-cysteine + ATP = L-cysteinyl-tRNA(Cys) + AMP + diphosphate</text>
        <dbReference type="Rhea" id="RHEA:17773"/>
        <dbReference type="Rhea" id="RHEA-COMP:9661"/>
        <dbReference type="Rhea" id="RHEA-COMP:9679"/>
        <dbReference type="ChEBI" id="CHEBI:30616"/>
        <dbReference type="ChEBI" id="CHEBI:33019"/>
        <dbReference type="ChEBI" id="CHEBI:35235"/>
        <dbReference type="ChEBI" id="CHEBI:78442"/>
        <dbReference type="ChEBI" id="CHEBI:78517"/>
        <dbReference type="ChEBI" id="CHEBI:456215"/>
        <dbReference type="EC" id="6.1.1.16"/>
    </reaction>
</comment>
<dbReference type="Gene3D" id="1.20.120.1910">
    <property type="entry name" value="Cysteine-tRNA ligase, C-terminal anti-codon recognition domain"/>
    <property type="match status" value="1"/>
</dbReference>
<evidence type="ECO:0000313" key="15">
    <source>
        <dbReference type="EMBL" id="NMG01452.1"/>
    </source>
</evidence>
<evidence type="ECO:0000256" key="8">
    <source>
        <dbReference type="ARBA" id="ARBA00022833"/>
    </source>
</evidence>
<dbReference type="PANTHER" id="PTHR10890:SF3">
    <property type="entry name" value="CYSTEINE--TRNA LIGASE, CYTOPLASMIC"/>
    <property type="match status" value="1"/>
</dbReference>
<keyword evidence="10 13" id="KW-0648">Protein biosynthesis</keyword>
<dbReference type="EC" id="6.1.1.16" evidence="13"/>
<dbReference type="SMART" id="SM00840">
    <property type="entry name" value="DALR_2"/>
    <property type="match status" value="1"/>
</dbReference>
<evidence type="ECO:0000256" key="2">
    <source>
        <dbReference type="ARBA" id="ARBA00005594"/>
    </source>
</evidence>
<feature type="short sequence motif" description="'HIGH' region" evidence="13">
    <location>
        <begin position="40"/>
        <end position="50"/>
    </location>
</feature>
<comment type="subunit">
    <text evidence="3 13">Monomer.</text>
</comment>
<dbReference type="Pfam" id="PF01406">
    <property type="entry name" value="tRNA-synt_1e"/>
    <property type="match status" value="1"/>
</dbReference>
<feature type="binding site" evidence="13">
    <location>
        <position position="243"/>
    </location>
    <ligand>
        <name>Zn(2+)</name>
        <dbReference type="ChEBI" id="CHEBI:29105"/>
    </ligand>
</feature>
<comment type="caution">
    <text evidence="15">The sequence shown here is derived from an EMBL/GenBank/DDBJ whole genome shotgun (WGS) entry which is preliminary data.</text>
</comment>
<feature type="binding site" evidence="13">
    <location>
        <position position="247"/>
    </location>
    <ligand>
        <name>Zn(2+)</name>
        <dbReference type="ChEBI" id="CHEBI:29105"/>
    </ligand>
</feature>
<dbReference type="EMBL" id="WTVM01000002">
    <property type="protein sequence ID" value="NMG01452.1"/>
    <property type="molecule type" value="Genomic_DNA"/>
</dbReference>
<dbReference type="GO" id="GO:0004817">
    <property type="term" value="F:cysteine-tRNA ligase activity"/>
    <property type="evidence" value="ECO:0007669"/>
    <property type="project" value="UniProtKB-UniRule"/>
</dbReference>
<gene>
    <name evidence="13" type="primary">cysS</name>
    <name evidence="15" type="ORF">GPA21_00495</name>
</gene>
<evidence type="ECO:0000256" key="7">
    <source>
        <dbReference type="ARBA" id="ARBA00022741"/>
    </source>
</evidence>
<evidence type="ECO:0000259" key="14">
    <source>
        <dbReference type="SMART" id="SM00840"/>
    </source>
</evidence>
<name>A0A972F5J8_9RHOO</name>
<dbReference type="NCBIfam" id="TIGR00435">
    <property type="entry name" value="cysS"/>
    <property type="match status" value="1"/>
</dbReference>
<evidence type="ECO:0000256" key="1">
    <source>
        <dbReference type="ARBA" id="ARBA00004496"/>
    </source>
</evidence>
<sequence>MSETDAGASVPLRLHNTLRRQKEAFVPRDPQRVTLYVCGPTVYNYVHIGNARPVVVFDVLYRLLSRHYPQVVYARNITDIDDKINAAAQAAGEPIRVLAERYAVAYREDMAALNALPPTIEPWATDHVPQMITLAQRLIERGHAYAAEGHVLFHVPSLDDYGKLSGRRRDEMIAGARVEVAPFKRDPADFVLWKPSSGSQPGWDSPWGFGRPGWHIECTAMIHTHLGHSIDIHGGGQDLIFPHHENEIAQGEGAYGGEYCRYWVHNGYVTVDGEKMSKSLGNFHTVRDLLQRYPGEVIRYALLAGHYRKPLDFSLAALDQARVALDRLYGSLLSHENRPPPISRARAHDVEAALADDLNTPLALARLHETAAALRKSTDPAQQEQLADTLRDGAELLGLLQQLPSQWRQCAHETDGAPDVEHIEALIAARSAARASRDFARADALRQELNALGIGIEDSSVGTSWHRLGASANERRRDST</sequence>
<organism evidence="15 16">
    <name type="scientific">Azoarcus taiwanensis</name>
    <dbReference type="NCBI Taxonomy" id="666964"/>
    <lineage>
        <taxon>Bacteria</taxon>
        <taxon>Pseudomonadati</taxon>
        <taxon>Pseudomonadota</taxon>
        <taxon>Betaproteobacteria</taxon>
        <taxon>Rhodocyclales</taxon>
        <taxon>Zoogloeaceae</taxon>
        <taxon>Azoarcus</taxon>
    </lineage>
</organism>
<dbReference type="GO" id="GO:0008270">
    <property type="term" value="F:zinc ion binding"/>
    <property type="evidence" value="ECO:0007669"/>
    <property type="project" value="UniProtKB-UniRule"/>
</dbReference>
<dbReference type="AlphaFoldDB" id="A0A972F5J8"/>
<dbReference type="Gene3D" id="3.40.50.620">
    <property type="entry name" value="HUPs"/>
    <property type="match status" value="1"/>
</dbReference>
<dbReference type="InterPro" id="IPR015803">
    <property type="entry name" value="Cys-tRNA-ligase"/>
</dbReference>
<dbReference type="InterPro" id="IPR014729">
    <property type="entry name" value="Rossmann-like_a/b/a_fold"/>
</dbReference>
<dbReference type="InterPro" id="IPR024909">
    <property type="entry name" value="Cys-tRNA/MSH_ligase"/>
</dbReference>
<protein>
    <recommendedName>
        <fullName evidence="13">Cysteine--tRNA ligase</fullName>
        <ecNumber evidence="13">6.1.1.16</ecNumber>
    </recommendedName>
    <alternativeName>
        <fullName evidence="13">Cysteinyl-tRNA synthetase</fullName>
        <shortName evidence="13">CysRS</shortName>
    </alternativeName>
</protein>
<dbReference type="SUPFAM" id="SSF47323">
    <property type="entry name" value="Anticodon-binding domain of a subclass of class I aminoacyl-tRNA synthetases"/>
    <property type="match status" value="1"/>
</dbReference>
<feature type="short sequence motif" description="'KMSKS' region" evidence="13">
    <location>
        <begin position="275"/>
        <end position="279"/>
    </location>
</feature>
<accession>A0A972F5J8</accession>
<keyword evidence="8 13" id="KW-0862">Zinc</keyword>
<dbReference type="RefSeq" id="WP_168986300.1">
    <property type="nucleotide sequence ID" value="NZ_CAWPHM010000222.1"/>
</dbReference>
<keyword evidence="6 13" id="KW-0479">Metal-binding</keyword>
<evidence type="ECO:0000256" key="10">
    <source>
        <dbReference type="ARBA" id="ARBA00022917"/>
    </source>
</evidence>
<evidence type="ECO:0000256" key="11">
    <source>
        <dbReference type="ARBA" id="ARBA00023146"/>
    </source>
</evidence>
<evidence type="ECO:0000256" key="3">
    <source>
        <dbReference type="ARBA" id="ARBA00011245"/>
    </source>
</evidence>
<dbReference type="GO" id="GO:0005524">
    <property type="term" value="F:ATP binding"/>
    <property type="evidence" value="ECO:0007669"/>
    <property type="project" value="UniProtKB-UniRule"/>
</dbReference>
<feature type="binding site" evidence="13">
    <location>
        <position position="38"/>
    </location>
    <ligand>
        <name>Zn(2+)</name>
        <dbReference type="ChEBI" id="CHEBI:29105"/>
    </ligand>
</feature>
<dbReference type="PANTHER" id="PTHR10890">
    <property type="entry name" value="CYSTEINYL-TRNA SYNTHETASE"/>
    <property type="match status" value="1"/>
</dbReference>
<keyword evidence="11 13" id="KW-0030">Aminoacyl-tRNA synthetase</keyword>
<keyword evidence="4 13" id="KW-0963">Cytoplasm</keyword>
<dbReference type="PRINTS" id="PR00983">
    <property type="entry name" value="TRNASYNTHCYS"/>
</dbReference>
<evidence type="ECO:0000313" key="16">
    <source>
        <dbReference type="Proteomes" id="UP000599523"/>
    </source>
</evidence>
<dbReference type="GO" id="GO:0005829">
    <property type="term" value="C:cytosol"/>
    <property type="evidence" value="ECO:0007669"/>
    <property type="project" value="TreeGrafter"/>
</dbReference>
<dbReference type="GO" id="GO:0006423">
    <property type="term" value="P:cysteinyl-tRNA aminoacylation"/>
    <property type="evidence" value="ECO:0007669"/>
    <property type="project" value="UniProtKB-UniRule"/>
</dbReference>
<proteinExistence type="inferred from homology"/>
<dbReference type="FunFam" id="3.40.50.620:FF:000068">
    <property type="entry name" value="Cysteine--tRNA ligase"/>
    <property type="match status" value="1"/>
</dbReference>
<dbReference type="Pfam" id="PF09190">
    <property type="entry name" value="DALR_2"/>
    <property type="match status" value="1"/>
</dbReference>
<dbReference type="InterPro" id="IPR056411">
    <property type="entry name" value="CysS_C"/>
</dbReference>
<evidence type="ECO:0000256" key="12">
    <source>
        <dbReference type="ARBA" id="ARBA00047398"/>
    </source>
</evidence>
<keyword evidence="9 13" id="KW-0067">ATP-binding</keyword>
<dbReference type="InterPro" id="IPR032678">
    <property type="entry name" value="tRNA-synt_1_cat_dom"/>
</dbReference>
<dbReference type="HAMAP" id="MF_00041">
    <property type="entry name" value="Cys_tRNA_synth"/>
    <property type="match status" value="1"/>
</dbReference>
<dbReference type="CDD" id="cd00672">
    <property type="entry name" value="CysRS_core"/>
    <property type="match status" value="1"/>
</dbReference>
<reference evidence="15" key="1">
    <citation type="submission" date="2019-12" db="EMBL/GenBank/DDBJ databases">
        <title>Comparative genomics gives insights into the taxonomy of the Azoarcus-Aromatoleum group and reveals separate origins of nif in the plant-associated Azoarcus and non-plant-associated Aromatoleum sub-groups.</title>
        <authorList>
            <person name="Lafos M."/>
            <person name="Maluk M."/>
            <person name="Batista M."/>
            <person name="Junghare M."/>
            <person name="Carmona M."/>
            <person name="Faoro H."/>
            <person name="Cruz L.M."/>
            <person name="Battistoni F."/>
            <person name="De Souza E."/>
            <person name="Pedrosa F."/>
            <person name="Chen W.-M."/>
            <person name="Poole P.S."/>
            <person name="Dixon R.A."/>
            <person name="James E.K."/>
        </authorList>
    </citation>
    <scope>NUCLEOTIDE SEQUENCE</scope>
    <source>
        <strain evidence="15">NSC3</strain>
    </source>
</reference>
<dbReference type="Proteomes" id="UP000599523">
    <property type="component" value="Unassembled WGS sequence"/>
</dbReference>
<dbReference type="Pfam" id="PF23493">
    <property type="entry name" value="CysS_C"/>
    <property type="match status" value="1"/>
</dbReference>
<evidence type="ECO:0000256" key="4">
    <source>
        <dbReference type="ARBA" id="ARBA00022490"/>
    </source>
</evidence>
<keyword evidence="16" id="KW-1185">Reference proteome</keyword>
<feature type="domain" description="Cysteinyl-tRNA synthetase class Ia DALR" evidence="14">
    <location>
        <begin position="349"/>
        <end position="408"/>
    </location>
</feature>
<evidence type="ECO:0000256" key="5">
    <source>
        <dbReference type="ARBA" id="ARBA00022598"/>
    </source>
</evidence>
<comment type="similarity">
    <text evidence="2 13">Belongs to the class-I aminoacyl-tRNA synthetase family.</text>
</comment>
<keyword evidence="7 13" id="KW-0547">Nucleotide-binding</keyword>
<dbReference type="SUPFAM" id="SSF52374">
    <property type="entry name" value="Nucleotidylyl transferase"/>
    <property type="match status" value="1"/>
</dbReference>
<evidence type="ECO:0000256" key="9">
    <source>
        <dbReference type="ARBA" id="ARBA00022840"/>
    </source>
</evidence>
<dbReference type="InterPro" id="IPR015273">
    <property type="entry name" value="Cys-tRNA-synt_Ia_DALR"/>
</dbReference>
<comment type="subcellular location">
    <subcellularLocation>
        <location evidence="1 13">Cytoplasm</location>
    </subcellularLocation>
</comment>
<keyword evidence="5 13" id="KW-0436">Ligase</keyword>
<comment type="cofactor">
    <cofactor evidence="13">
        <name>Zn(2+)</name>
        <dbReference type="ChEBI" id="CHEBI:29105"/>
    </cofactor>
    <text evidence="13">Binds 1 zinc ion per subunit.</text>
</comment>
<evidence type="ECO:0000256" key="6">
    <source>
        <dbReference type="ARBA" id="ARBA00022723"/>
    </source>
</evidence>
<evidence type="ECO:0000256" key="13">
    <source>
        <dbReference type="HAMAP-Rule" id="MF_00041"/>
    </source>
</evidence>
<dbReference type="InterPro" id="IPR009080">
    <property type="entry name" value="tRNAsynth_Ia_anticodon-bd"/>
</dbReference>